<dbReference type="KEGG" id="cim:CIMG_09286"/>
<name>J3K211_COCIM</name>
<accession>J3K211</accession>
<dbReference type="AlphaFoldDB" id="J3K211"/>
<evidence type="ECO:0000313" key="1">
    <source>
        <dbReference type="EMBL" id="EAS28082.3"/>
    </source>
</evidence>
<gene>
    <name evidence="1" type="ORF">CIMG_09286</name>
</gene>
<keyword evidence="2" id="KW-1185">Reference proteome</keyword>
<dbReference type="InParanoid" id="J3K211"/>
<dbReference type="RefSeq" id="XP_001239665.2">
    <property type="nucleotide sequence ID" value="XM_001239664.2"/>
</dbReference>
<protein>
    <submittedName>
        <fullName evidence="1">Uncharacterized protein</fullName>
    </submittedName>
</protein>
<organism evidence="1 2">
    <name type="scientific">Coccidioides immitis (strain RS)</name>
    <name type="common">Valley fever fungus</name>
    <dbReference type="NCBI Taxonomy" id="246410"/>
    <lineage>
        <taxon>Eukaryota</taxon>
        <taxon>Fungi</taxon>
        <taxon>Dikarya</taxon>
        <taxon>Ascomycota</taxon>
        <taxon>Pezizomycotina</taxon>
        <taxon>Eurotiomycetes</taxon>
        <taxon>Eurotiomycetidae</taxon>
        <taxon>Onygenales</taxon>
        <taxon>Onygenaceae</taxon>
        <taxon>Coccidioides</taxon>
    </lineage>
</organism>
<dbReference type="VEuPathDB" id="FungiDB:CIMG_09286"/>
<reference evidence="2" key="2">
    <citation type="journal article" date="2010" name="Genome Res.">
        <title>Population genomic sequencing of Coccidioides fungi reveals recent hybridization and transposon control.</title>
        <authorList>
            <person name="Neafsey D.E."/>
            <person name="Barker B.M."/>
            <person name="Sharpton T.J."/>
            <person name="Stajich J.E."/>
            <person name="Park D.J."/>
            <person name="Whiston E."/>
            <person name="Hung C.-Y."/>
            <person name="McMahan C."/>
            <person name="White J."/>
            <person name="Sykes S."/>
            <person name="Heiman D."/>
            <person name="Young S."/>
            <person name="Zeng Q."/>
            <person name="Abouelleil A."/>
            <person name="Aftuck L."/>
            <person name="Bessette D."/>
            <person name="Brown A."/>
            <person name="FitzGerald M."/>
            <person name="Lui A."/>
            <person name="Macdonald J.P."/>
            <person name="Priest M."/>
            <person name="Orbach M.J."/>
            <person name="Galgiani J.N."/>
            <person name="Kirkland T.N."/>
            <person name="Cole G.T."/>
            <person name="Birren B.W."/>
            <person name="Henn M.R."/>
            <person name="Taylor J.W."/>
            <person name="Rounsley S.D."/>
        </authorList>
    </citation>
    <scope>GENOME REANNOTATION</scope>
    <source>
        <strain evidence="2">RS</strain>
    </source>
</reference>
<reference evidence="2" key="1">
    <citation type="journal article" date="2009" name="Genome Res.">
        <title>Comparative genomic analyses of the human fungal pathogens Coccidioides and their relatives.</title>
        <authorList>
            <person name="Sharpton T.J."/>
            <person name="Stajich J.E."/>
            <person name="Rounsley S.D."/>
            <person name="Gardner M.J."/>
            <person name="Wortman J.R."/>
            <person name="Jordar V.S."/>
            <person name="Maiti R."/>
            <person name="Kodira C.D."/>
            <person name="Neafsey D.E."/>
            <person name="Zeng Q."/>
            <person name="Hung C.-Y."/>
            <person name="McMahan C."/>
            <person name="Muszewska A."/>
            <person name="Grynberg M."/>
            <person name="Mandel M.A."/>
            <person name="Kellner E.M."/>
            <person name="Barker B.M."/>
            <person name="Galgiani J.N."/>
            <person name="Orbach M.J."/>
            <person name="Kirkland T.N."/>
            <person name="Cole G.T."/>
            <person name="Henn M.R."/>
            <person name="Birren B.W."/>
            <person name="Taylor J.W."/>
        </authorList>
    </citation>
    <scope>NUCLEOTIDE SEQUENCE [LARGE SCALE GENOMIC DNA]</scope>
    <source>
        <strain evidence="2">RS</strain>
    </source>
</reference>
<proteinExistence type="predicted"/>
<evidence type="ECO:0000313" key="2">
    <source>
        <dbReference type="Proteomes" id="UP000001261"/>
    </source>
</evidence>
<dbReference type="Proteomes" id="UP000001261">
    <property type="component" value="Unassembled WGS sequence"/>
</dbReference>
<dbReference type="EMBL" id="GG704915">
    <property type="protein sequence ID" value="EAS28082.3"/>
    <property type="molecule type" value="Genomic_DNA"/>
</dbReference>
<dbReference type="GeneID" id="4558644"/>
<sequence>MLIRGLLPKGFCGGAPFIVTKIHACTVRALRASSSTQVLTDHATDIKTDMWNPQTVRCGWTDALTEAKEDGRSYGVRGTRFHKESLRMEEKIERTLLSVELTQHYGARRSEYGLHDTRVVGKMTKSSLSDENGWMALSRIGTLEPTVPDIKRKAFPWTRDEE</sequence>